<proteinExistence type="predicted"/>
<dbReference type="EMBL" id="CM009750">
    <property type="protein sequence ID" value="PUZ73119.1"/>
    <property type="molecule type" value="Genomic_DNA"/>
</dbReference>
<evidence type="ECO:0000313" key="2">
    <source>
        <dbReference type="EMBL" id="PUZ73119.1"/>
    </source>
</evidence>
<dbReference type="Proteomes" id="UP000244336">
    <property type="component" value="Chromosome 2"/>
</dbReference>
<evidence type="ECO:0000313" key="3">
    <source>
        <dbReference type="Proteomes" id="UP000244336"/>
    </source>
</evidence>
<organism evidence="2 3">
    <name type="scientific">Panicum hallii var. hallii</name>
    <dbReference type="NCBI Taxonomy" id="1504633"/>
    <lineage>
        <taxon>Eukaryota</taxon>
        <taxon>Viridiplantae</taxon>
        <taxon>Streptophyta</taxon>
        <taxon>Embryophyta</taxon>
        <taxon>Tracheophyta</taxon>
        <taxon>Spermatophyta</taxon>
        <taxon>Magnoliopsida</taxon>
        <taxon>Liliopsida</taxon>
        <taxon>Poales</taxon>
        <taxon>Poaceae</taxon>
        <taxon>PACMAD clade</taxon>
        <taxon>Panicoideae</taxon>
        <taxon>Panicodae</taxon>
        <taxon>Paniceae</taxon>
        <taxon>Panicinae</taxon>
        <taxon>Panicum</taxon>
        <taxon>Panicum sect. Panicum</taxon>
    </lineage>
</organism>
<keyword evidence="1" id="KW-0472">Membrane</keyword>
<protein>
    <submittedName>
        <fullName evidence="2">Uncharacterized protein</fullName>
    </submittedName>
</protein>
<feature type="transmembrane region" description="Helical" evidence="1">
    <location>
        <begin position="77"/>
        <end position="97"/>
    </location>
</feature>
<dbReference type="Gramene" id="PUZ73119">
    <property type="protein sequence ID" value="PUZ73119"/>
    <property type="gene ID" value="GQ55_2G449300"/>
</dbReference>
<evidence type="ECO:0000256" key="1">
    <source>
        <dbReference type="SAM" id="Phobius"/>
    </source>
</evidence>
<dbReference type="AlphaFoldDB" id="A0A2T7EZ64"/>
<reference evidence="2 3" key="1">
    <citation type="submission" date="2018-04" db="EMBL/GenBank/DDBJ databases">
        <title>WGS assembly of Panicum hallii var. hallii HAL2.</title>
        <authorList>
            <person name="Lovell J."/>
            <person name="Jenkins J."/>
            <person name="Lowry D."/>
            <person name="Mamidi S."/>
            <person name="Sreedasyam A."/>
            <person name="Weng X."/>
            <person name="Barry K."/>
            <person name="Bonette J."/>
            <person name="Campitelli B."/>
            <person name="Daum C."/>
            <person name="Gordon S."/>
            <person name="Gould B."/>
            <person name="Lipzen A."/>
            <person name="MacQueen A."/>
            <person name="Palacio-Mejia J."/>
            <person name="Plott C."/>
            <person name="Shakirov E."/>
            <person name="Shu S."/>
            <person name="Yoshinaga Y."/>
            <person name="Zane M."/>
            <person name="Rokhsar D."/>
            <person name="Grimwood J."/>
            <person name="Schmutz J."/>
            <person name="Juenger T."/>
        </authorList>
    </citation>
    <scope>NUCLEOTIDE SEQUENCE [LARGE SCALE GENOMIC DNA]</scope>
    <source>
        <strain evidence="3">cv. HAL2</strain>
    </source>
</reference>
<name>A0A2T7EZ64_9POAL</name>
<keyword evidence="1" id="KW-0812">Transmembrane</keyword>
<gene>
    <name evidence="2" type="ORF">GQ55_2G449300</name>
</gene>
<accession>A0A2T7EZ64</accession>
<keyword evidence="3" id="KW-1185">Reference proteome</keyword>
<sequence length="110" mass="12225">MPKGSTGHCYQPLRQIDRHLGATRRATCTPCFRLGRNTAGSGFVLDEYSSVRWLRRAHAHRHSLGAPGLQSCCLVCVLDFSCLSFFFSWLLMAALAFQFSRSSCALLLIA</sequence>
<keyword evidence="1" id="KW-1133">Transmembrane helix</keyword>